<dbReference type="Proteomes" id="UP001166093">
    <property type="component" value="Unassembled WGS sequence"/>
</dbReference>
<sequence>MAYSTSSAQLSDLSKLTEHEKNHIKRDLEMGIVMTVYRQKIERLTVQIIMETRQVAWTRTADRYEGVCKRTYFFVCVCFSFP</sequence>
<proteinExistence type="predicted"/>
<feature type="non-terminal residue" evidence="1">
    <location>
        <position position="82"/>
    </location>
</feature>
<organism evidence="1 2">
    <name type="scientific">Polyodon spathula</name>
    <name type="common">North American paddlefish</name>
    <name type="synonym">Squalus spathula</name>
    <dbReference type="NCBI Taxonomy" id="7913"/>
    <lineage>
        <taxon>Eukaryota</taxon>
        <taxon>Metazoa</taxon>
        <taxon>Chordata</taxon>
        <taxon>Craniata</taxon>
        <taxon>Vertebrata</taxon>
        <taxon>Euteleostomi</taxon>
        <taxon>Actinopterygii</taxon>
        <taxon>Chondrostei</taxon>
        <taxon>Acipenseriformes</taxon>
        <taxon>Polyodontidae</taxon>
        <taxon>Polyodon</taxon>
    </lineage>
</organism>
<feature type="non-terminal residue" evidence="1">
    <location>
        <position position="1"/>
    </location>
</feature>
<evidence type="ECO:0000313" key="2">
    <source>
        <dbReference type="Proteomes" id="UP001166093"/>
    </source>
</evidence>
<gene>
    <name evidence="1" type="primary">Plcg2_1</name>
    <name evidence="1" type="ORF">GTO93_0004515</name>
</gene>
<name>A0ABS2XR44_POLSP</name>
<evidence type="ECO:0000313" key="1">
    <source>
        <dbReference type="EMBL" id="MBN3276707.1"/>
    </source>
</evidence>
<reference evidence="1" key="1">
    <citation type="journal article" date="2021" name="Cell">
        <title>Tracing the genetic footprints of vertebrate landing in non-teleost ray-finned fishes.</title>
        <authorList>
            <person name="Bi X."/>
            <person name="Wang K."/>
            <person name="Yang L."/>
            <person name="Pan H."/>
            <person name="Jiang H."/>
            <person name="Wei Q."/>
            <person name="Fang M."/>
            <person name="Yu H."/>
            <person name="Zhu C."/>
            <person name="Cai Y."/>
            <person name="He Y."/>
            <person name="Gan X."/>
            <person name="Zeng H."/>
            <person name="Yu D."/>
            <person name="Zhu Y."/>
            <person name="Jiang H."/>
            <person name="Qiu Q."/>
            <person name="Yang H."/>
            <person name="Zhang Y.E."/>
            <person name="Wang W."/>
            <person name="Zhu M."/>
            <person name="He S."/>
            <person name="Zhang G."/>
        </authorList>
    </citation>
    <scope>NUCLEOTIDE SEQUENCE</scope>
    <source>
        <strain evidence="1">Pddl_001</strain>
    </source>
</reference>
<comment type="caution">
    <text evidence="1">The sequence shown here is derived from an EMBL/GenBank/DDBJ whole genome shotgun (WGS) entry which is preliminary data.</text>
</comment>
<protein>
    <submittedName>
        <fullName evidence="1">PLCG2 phosphodiesterase</fullName>
    </submittedName>
</protein>
<accession>A0ABS2XR44</accession>
<dbReference type="EMBL" id="JAAWVQ010062062">
    <property type="protein sequence ID" value="MBN3276707.1"/>
    <property type="molecule type" value="Genomic_DNA"/>
</dbReference>
<keyword evidence="2" id="KW-1185">Reference proteome</keyword>